<keyword evidence="3" id="KW-1185">Reference proteome</keyword>
<name>A0A6I4V6R8_9SPHN</name>
<evidence type="ECO:0000313" key="2">
    <source>
        <dbReference type="EMBL" id="MXP47612.1"/>
    </source>
</evidence>
<dbReference type="RefSeq" id="WP_160730889.1">
    <property type="nucleotide sequence ID" value="NZ_WTYP01000002.1"/>
</dbReference>
<dbReference type="Proteomes" id="UP000471435">
    <property type="component" value="Unassembled WGS sequence"/>
</dbReference>
<protein>
    <submittedName>
        <fullName evidence="2">Uncharacterized protein</fullName>
    </submittedName>
</protein>
<dbReference type="OrthoDB" id="56224at2"/>
<feature type="region of interest" description="Disordered" evidence="1">
    <location>
        <begin position="419"/>
        <end position="439"/>
    </location>
</feature>
<dbReference type="AlphaFoldDB" id="A0A6I4V6R8"/>
<gene>
    <name evidence="2" type="ORF">GRI43_09495</name>
</gene>
<dbReference type="EMBL" id="WTYP01000002">
    <property type="protein sequence ID" value="MXP47612.1"/>
    <property type="molecule type" value="Genomic_DNA"/>
</dbReference>
<accession>A0A6I4V6R8</accession>
<reference evidence="2 3" key="1">
    <citation type="submission" date="2019-12" db="EMBL/GenBank/DDBJ databases">
        <title>Genomic-based taxomic classification of the family Erythrobacteraceae.</title>
        <authorList>
            <person name="Xu L."/>
        </authorList>
    </citation>
    <scope>NUCLEOTIDE SEQUENCE [LARGE SCALE GENOMIC DNA]</scope>
    <source>
        <strain evidence="2 3">SW-109</strain>
    </source>
</reference>
<sequence length="439" mass="49096">MSELPQSVTSGDRARLFPILSDRSIEGRTLSIFLATLTSVRPFAERLLGQIGRRVGVNAKIHAFTEVRFKNLDEGSHDRPDGLLILNTGRKQWTALVEAKVRKNHIESDQLNRYLKIAKANKIDAVITISNQFSLAPHHHPVSISTPKNVELFHMSWMRVLTEAFLLLNEGVEDEEQAFILNEFKRFISHDSAGVESFTQMPPSWSNVADTIQANGNVLAGPAKEVVQAWHQESQDLSLIFSRQIDAGVIQKLSRAQINNPSARVADDVEELRTLNTLSLELIVPDSAAPVKVCADFGRRTISISMTLAAPGDKKRNAARVNWLLRQLPKEDSAGLHVRVQWPATSPWTQMPLSEAAENSEPLYAEKGNMVAVGFEIVRLIDMGNRFGQRQTFIKELEDAVPDFWVRVGQNLQPWIKPAPRIREERSEPEAVSPSALSD</sequence>
<comment type="caution">
    <text evidence="2">The sequence shown here is derived from an EMBL/GenBank/DDBJ whole genome shotgun (WGS) entry which is preliminary data.</text>
</comment>
<evidence type="ECO:0000256" key="1">
    <source>
        <dbReference type="SAM" id="MobiDB-lite"/>
    </source>
</evidence>
<proteinExistence type="predicted"/>
<organism evidence="2 3">
    <name type="scientific">Pontixanthobacter luteolus</name>
    <dbReference type="NCBI Taxonomy" id="295089"/>
    <lineage>
        <taxon>Bacteria</taxon>
        <taxon>Pseudomonadati</taxon>
        <taxon>Pseudomonadota</taxon>
        <taxon>Alphaproteobacteria</taxon>
        <taxon>Sphingomonadales</taxon>
        <taxon>Erythrobacteraceae</taxon>
        <taxon>Pontixanthobacter</taxon>
    </lineage>
</organism>
<evidence type="ECO:0000313" key="3">
    <source>
        <dbReference type="Proteomes" id="UP000471435"/>
    </source>
</evidence>